<dbReference type="PROSITE" id="PS00107">
    <property type="entry name" value="PROTEIN_KINASE_ATP"/>
    <property type="match status" value="1"/>
</dbReference>
<dbReference type="OrthoDB" id="10357475at2759"/>
<evidence type="ECO:0000313" key="10">
    <source>
        <dbReference type="Proteomes" id="UP000077315"/>
    </source>
</evidence>
<dbReference type="VEuPathDB" id="FungiDB:PHYBLDRAFT_179566"/>
<dbReference type="PROSITE" id="PS50011">
    <property type="entry name" value="PROTEIN_KINASE_DOM"/>
    <property type="match status" value="1"/>
</dbReference>
<protein>
    <recommendedName>
        <fullName evidence="8">Protein kinase domain-containing protein</fullName>
    </recommendedName>
</protein>
<dbReference type="Gene3D" id="1.10.510.10">
    <property type="entry name" value="Transferase(Phosphotransferase) domain 1"/>
    <property type="match status" value="1"/>
</dbReference>
<keyword evidence="5" id="KW-0418">Kinase</keyword>
<evidence type="ECO:0000256" key="1">
    <source>
        <dbReference type="ARBA" id="ARBA00010791"/>
    </source>
</evidence>
<evidence type="ECO:0000256" key="6">
    <source>
        <dbReference type="ARBA" id="ARBA00022840"/>
    </source>
</evidence>
<gene>
    <name evidence="9" type="ORF">PHYBLDRAFT_179566</name>
</gene>
<dbReference type="GO" id="GO:0035556">
    <property type="term" value="P:intracellular signal transduction"/>
    <property type="evidence" value="ECO:0007669"/>
    <property type="project" value="TreeGrafter"/>
</dbReference>
<dbReference type="SMART" id="SM00220">
    <property type="entry name" value="S_TKc"/>
    <property type="match status" value="1"/>
</dbReference>
<keyword evidence="4 7" id="KW-0547">Nucleotide-binding</keyword>
<evidence type="ECO:0000256" key="4">
    <source>
        <dbReference type="ARBA" id="ARBA00022741"/>
    </source>
</evidence>
<accession>A0A167PT85</accession>
<keyword evidence="10" id="KW-1185">Reference proteome</keyword>
<dbReference type="InterPro" id="IPR008271">
    <property type="entry name" value="Ser/Thr_kinase_AS"/>
</dbReference>
<dbReference type="EMBL" id="KV440973">
    <property type="protein sequence ID" value="OAD78497.1"/>
    <property type="molecule type" value="Genomic_DNA"/>
</dbReference>
<evidence type="ECO:0000259" key="8">
    <source>
        <dbReference type="PROSITE" id="PS50011"/>
    </source>
</evidence>
<comment type="similarity">
    <text evidence="1">Belongs to the protein kinase superfamily. CAMK Ser/Thr protein kinase family. NIM1 subfamily.</text>
</comment>
<dbReference type="PANTHER" id="PTHR24346:SF82">
    <property type="entry name" value="KP78A-RELATED"/>
    <property type="match status" value="1"/>
</dbReference>
<dbReference type="GO" id="GO:0005524">
    <property type="term" value="F:ATP binding"/>
    <property type="evidence" value="ECO:0007669"/>
    <property type="project" value="UniProtKB-UniRule"/>
</dbReference>
<reference evidence="10" key="1">
    <citation type="submission" date="2015-06" db="EMBL/GenBank/DDBJ databases">
        <title>Expansion of signal transduction pathways in fungi by whole-genome duplication.</title>
        <authorList>
            <consortium name="DOE Joint Genome Institute"/>
            <person name="Corrochano L.M."/>
            <person name="Kuo A."/>
            <person name="Marcet-Houben M."/>
            <person name="Polaino S."/>
            <person name="Salamov A."/>
            <person name="Villalobos J.M."/>
            <person name="Alvarez M.I."/>
            <person name="Avalos J."/>
            <person name="Benito E.P."/>
            <person name="Benoit I."/>
            <person name="Burger G."/>
            <person name="Camino L.P."/>
            <person name="Canovas D."/>
            <person name="Cerda-Olmedo E."/>
            <person name="Cheng J.-F."/>
            <person name="Dominguez A."/>
            <person name="Elias M."/>
            <person name="Eslava A.P."/>
            <person name="Glaser F."/>
            <person name="Grimwood J."/>
            <person name="Gutierrez G."/>
            <person name="Heitman J."/>
            <person name="Henrissat B."/>
            <person name="Iturriaga E.A."/>
            <person name="Lang B.F."/>
            <person name="Lavin J.L."/>
            <person name="Lee S."/>
            <person name="Li W."/>
            <person name="Lindquist E."/>
            <person name="Lopez-Garcia S."/>
            <person name="Luque E.M."/>
            <person name="Marcos A.T."/>
            <person name="Martin J."/>
            <person name="McCluskey K."/>
            <person name="Medina H.R."/>
            <person name="Miralles-Duran A."/>
            <person name="Miyazaki A."/>
            <person name="Munoz-Torres E."/>
            <person name="Oguiza J.A."/>
            <person name="Ohm R."/>
            <person name="Olmedo M."/>
            <person name="Orejas M."/>
            <person name="Ortiz-Castellanos L."/>
            <person name="Pisabarro A.G."/>
            <person name="Rodriguez-Romero J."/>
            <person name="Ruiz-Herrera J."/>
            <person name="Ruiz-Vazquez R."/>
            <person name="Sanz C."/>
            <person name="Schackwitz W."/>
            <person name="Schmutz J."/>
            <person name="Shahriari M."/>
            <person name="Shelest E."/>
            <person name="Silva-Franco F."/>
            <person name="Soanes D."/>
            <person name="Syed K."/>
            <person name="Tagua V.G."/>
            <person name="Talbot N.J."/>
            <person name="Thon M."/>
            <person name="De vries R.P."/>
            <person name="Wiebenga A."/>
            <person name="Yadav J.S."/>
            <person name="Braun E.L."/>
            <person name="Baker S."/>
            <person name="Garre V."/>
            <person name="Horwitz B."/>
            <person name="Torres-Martinez S."/>
            <person name="Idnurm A."/>
            <person name="Herrera-Estrella A."/>
            <person name="Gabaldon T."/>
            <person name="Grigoriev I.V."/>
        </authorList>
    </citation>
    <scope>NUCLEOTIDE SEQUENCE [LARGE SCALE GENOMIC DNA]</scope>
    <source>
        <strain evidence="10">NRRL 1555(-)</strain>
    </source>
</reference>
<evidence type="ECO:0000256" key="2">
    <source>
        <dbReference type="ARBA" id="ARBA00022527"/>
    </source>
</evidence>
<keyword evidence="6 7" id="KW-0067">ATP-binding</keyword>
<dbReference type="InterPro" id="IPR017441">
    <property type="entry name" value="Protein_kinase_ATP_BS"/>
</dbReference>
<dbReference type="GeneID" id="28999073"/>
<dbReference type="FunFam" id="1.10.510.10:FF:000571">
    <property type="entry name" value="Maternal embryonic leucine zipper kinase"/>
    <property type="match status" value="1"/>
</dbReference>
<keyword evidence="2" id="KW-0723">Serine/threonine-protein kinase</keyword>
<dbReference type="STRING" id="763407.A0A167PT85"/>
<evidence type="ECO:0000256" key="7">
    <source>
        <dbReference type="PROSITE-ProRule" id="PRU10141"/>
    </source>
</evidence>
<dbReference type="InParanoid" id="A0A167PT85"/>
<dbReference type="Pfam" id="PF00069">
    <property type="entry name" value="Pkinase"/>
    <property type="match status" value="1"/>
</dbReference>
<keyword evidence="3" id="KW-0808">Transferase</keyword>
<sequence length="676" mass="76580">MVLPIRKYLDLKVRDSTSNIKPTYHRRKSVGDYWLGKTLGKGSSGRVKLGIHKASGEKVAVKIVSKDYMASNPVLYHTIKREIALMQLMQHPNIVQLLEENSSYLILEYVQGGELFEYLVINGRIAEREARQYFQQIVHRDLKPENILIDKNKNIKIADFGMASIQPPNTLLETSCGSPHYASPEIVMGIPYSGPATDQWSCGVILFALLCGYLPFDDKNIGRLLNKVKLARYVIPEHVSASARDLIQRLLVFQPGKRLTIKAIQSHAWFVDDVVPRLSNPSILPSAKDIGRLASNVSEIDYRLVETLKVLWKGLTTRQIINSLLNDSYNMQKVTYFLLKRHTSQRRFLQSKPEKRTRYGGKQTLPIRCVTPKLLSCSGNPSPETLVPTTSYRRNCADNAVSQLTYHNDKVNATTWQKSTMDTTKHSFPEVTLTTSCNNTPITQCMNLWKHKMRDITKIKSPRASHRISTPLPRTRLVYDKIACSPFLCSDNYHKNINSHKAVPVHPLMEDSSCKALVSVPHVTVNHSSHQLSWVPAHIHQPQPKICTMTCIGRDEQEVVRKIRQIIKEASQHSLYFHMGGNVTENLNDHNNSQKGDMLWEDQDGEQSHLRFNIEVTVLPGPSDKQHAMQVCFLEQDGNSVVFGTAVRHIEKALEAYELEVKLISAANGWDLHSSS</sequence>
<dbReference type="RefSeq" id="XP_018296537.1">
    <property type="nucleotide sequence ID" value="XM_018438167.1"/>
</dbReference>
<dbReference type="InterPro" id="IPR000719">
    <property type="entry name" value="Prot_kinase_dom"/>
</dbReference>
<dbReference type="InterPro" id="IPR011009">
    <property type="entry name" value="Kinase-like_dom_sf"/>
</dbReference>
<evidence type="ECO:0000256" key="3">
    <source>
        <dbReference type="ARBA" id="ARBA00022679"/>
    </source>
</evidence>
<feature type="domain" description="Protein kinase" evidence="8">
    <location>
        <begin position="33"/>
        <end position="270"/>
    </location>
</feature>
<name>A0A167PT85_PHYB8</name>
<evidence type="ECO:0000256" key="5">
    <source>
        <dbReference type="ARBA" id="ARBA00022777"/>
    </source>
</evidence>
<dbReference type="GO" id="GO:0005737">
    <property type="term" value="C:cytoplasm"/>
    <property type="evidence" value="ECO:0007669"/>
    <property type="project" value="TreeGrafter"/>
</dbReference>
<dbReference type="SUPFAM" id="SSF56112">
    <property type="entry name" value="Protein kinase-like (PK-like)"/>
    <property type="match status" value="1"/>
</dbReference>
<evidence type="ECO:0000313" key="9">
    <source>
        <dbReference type="EMBL" id="OAD78497.1"/>
    </source>
</evidence>
<dbReference type="GO" id="GO:0004674">
    <property type="term" value="F:protein serine/threonine kinase activity"/>
    <property type="evidence" value="ECO:0007669"/>
    <property type="project" value="UniProtKB-KW"/>
</dbReference>
<dbReference type="Proteomes" id="UP000077315">
    <property type="component" value="Unassembled WGS sequence"/>
</dbReference>
<proteinExistence type="inferred from homology"/>
<dbReference type="PROSITE" id="PS00108">
    <property type="entry name" value="PROTEIN_KINASE_ST"/>
    <property type="match status" value="1"/>
</dbReference>
<feature type="binding site" evidence="7">
    <location>
        <position position="62"/>
    </location>
    <ligand>
        <name>ATP</name>
        <dbReference type="ChEBI" id="CHEBI:30616"/>
    </ligand>
</feature>
<dbReference type="AlphaFoldDB" id="A0A167PT85"/>
<organism evidence="9 10">
    <name type="scientific">Phycomyces blakesleeanus (strain ATCC 8743b / DSM 1359 / FGSC 10004 / NBRC 33097 / NRRL 1555)</name>
    <dbReference type="NCBI Taxonomy" id="763407"/>
    <lineage>
        <taxon>Eukaryota</taxon>
        <taxon>Fungi</taxon>
        <taxon>Fungi incertae sedis</taxon>
        <taxon>Mucoromycota</taxon>
        <taxon>Mucoromycotina</taxon>
        <taxon>Mucoromycetes</taxon>
        <taxon>Mucorales</taxon>
        <taxon>Phycomycetaceae</taxon>
        <taxon>Phycomyces</taxon>
    </lineage>
</organism>
<dbReference type="PANTHER" id="PTHR24346">
    <property type="entry name" value="MAP/MICROTUBULE AFFINITY-REGULATING KINASE"/>
    <property type="match status" value="1"/>
</dbReference>